<dbReference type="Proteomes" id="UP000185924">
    <property type="component" value="Unassembled WGS sequence"/>
</dbReference>
<evidence type="ECO:0000256" key="1">
    <source>
        <dbReference type="SAM" id="Phobius"/>
    </source>
</evidence>
<feature type="chain" id="PRO_5009938355" description="Outer membrane protein beta-barrel domain-containing protein" evidence="2">
    <location>
        <begin position="23"/>
        <end position="180"/>
    </location>
</feature>
<dbReference type="EMBL" id="FTNM01000001">
    <property type="protein sequence ID" value="SIQ48769.1"/>
    <property type="molecule type" value="Genomic_DNA"/>
</dbReference>
<reference evidence="4" key="1">
    <citation type="submission" date="2017-01" db="EMBL/GenBank/DDBJ databases">
        <authorList>
            <person name="Varghese N."/>
            <person name="Submissions S."/>
        </authorList>
    </citation>
    <scope>NUCLEOTIDE SEQUENCE [LARGE SCALE GENOMIC DNA]</scope>
    <source>
        <strain evidence="4">DM9</strain>
    </source>
</reference>
<organism evidence="3 4">
    <name type="scientific">Pontibacter lucknowensis</name>
    <dbReference type="NCBI Taxonomy" id="1077936"/>
    <lineage>
        <taxon>Bacteria</taxon>
        <taxon>Pseudomonadati</taxon>
        <taxon>Bacteroidota</taxon>
        <taxon>Cytophagia</taxon>
        <taxon>Cytophagales</taxon>
        <taxon>Hymenobacteraceae</taxon>
        <taxon>Pontibacter</taxon>
    </lineage>
</organism>
<protein>
    <recommendedName>
        <fullName evidence="5">Outer membrane protein beta-barrel domain-containing protein</fullName>
    </recommendedName>
</protein>
<accession>A0A1N6T611</accession>
<dbReference type="RefSeq" id="WP_007657489.1">
    <property type="nucleotide sequence ID" value="NZ_FTNM01000001.1"/>
</dbReference>
<evidence type="ECO:0008006" key="5">
    <source>
        <dbReference type="Google" id="ProtNLM"/>
    </source>
</evidence>
<keyword evidence="4" id="KW-1185">Reference proteome</keyword>
<keyword evidence="1" id="KW-0812">Transmembrane</keyword>
<evidence type="ECO:0000256" key="2">
    <source>
        <dbReference type="SAM" id="SignalP"/>
    </source>
</evidence>
<feature type="signal peptide" evidence="2">
    <location>
        <begin position="1"/>
        <end position="22"/>
    </location>
</feature>
<feature type="transmembrane region" description="Helical" evidence="1">
    <location>
        <begin position="38"/>
        <end position="56"/>
    </location>
</feature>
<gene>
    <name evidence="3" type="ORF">SAMN05421545_0138</name>
</gene>
<evidence type="ECO:0000313" key="4">
    <source>
        <dbReference type="Proteomes" id="UP000185924"/>
    </source>
</evidence>
<dbReference type="OrthoDB" id="1467833at2"/>
<proteinExistence type="predicted"/>
<evidence type="ECO:0000313" key="3">
    <source>
        <dbReference type="EMBL" id="SIQ48769.1"/>
    </source>
</evidence>
<keyword evidence="2" id="KW-0732">Signal</keyword>
<dbReference type="STRING" id="1077936.SAMN05421545_0138"/>
<keyword evidence="1" id="KW-0472">Membrane</keyword>
<name>A0A1N6T611_9BACT</name>
<keyword evidence="1" id="KW-1133">Transmembrane helix</keyword>
<sequence>MTGKSVYLTIGAAFLLCSHTYAQEQAITEAPESFRKNAILATVGTVGLMGAYNLHYERMLLSSKKSSLQGLWAKAGIGGWGVWSSGGPYQSLMLGTMTGKKNSHFELNFGLARMVDESAYDNARDINEYLGEPQPPKSNYIHIRAIGTAGYRFQKPASRFLFRCGAGYPETLYLGIGTAF</sequence>
<dbReference type="AlphaFoldDB" id="A0A1N6T611"/>